<dbReference type="EMBL" id="KV907644">
    <property type="protein sequence ID" value="OOF89937.1"/>
    <property type="molecule type" value="Genomic_DNA"/>
</dbReference>
<dbReference type="InterPro" id="IPR036770">
    <property type="entry name" value="Ankyrin_rpt-contain_sf"/>
</dbReference>
<dbReference type="VEuPathDB" id="FungiDB:ASPCADRAFT_410508"/>
<dbReference type="STRING" id="602072.A0A1R3R638"/>
<feature type="non-terminal residue" evidence="1">
    <location>
        <position position="1"/>
    </location>
</feature>
<dbReference type="Pfam" id="PF13637">
    <property type="entry name" value="Ank_4"/>
    <property type="match status" value="1"/>
</dbReference>
<evidence type="ECO:0000313" key="2">
    <source>
        <dbReference type="Proteomes" id="UP000188318"/>
    </source>
</evidence>
<name>A0A1R3R638_ASPC5</name>
<dbReference type="Gene3D" id="1.25.40.20">
    <property type="entry name" value="Ankyrin repeat-containing domain"/>
    <property type="match status" value="2"/>
</dbReference>
<proteinExistence type="predicted"/>
<evidence type="ECO:0000313" key="1">
    <source>
        <dbReference type="EMBL" id="OOF89937.1"/>
    </source>
</evidence>
<dbReference type="SUPFAM" id="SSF48403">
    <property type="entry name" value="Ankyrin repeat"/>
    <property type="match status" value="1"/>
</dbReference>
<dbReference type="Proteomes" id="UP000188318">
    <property type="component" value="Unassembled WGS sequence"/>
</dbReference>
<accession>A0A1R3R638</accession>
<keyword evidence="2" id="KW-1185">Reference proteome</keyword>
<sequence>SPYSCVPGQTPTITHALPFEGIFRSLLVAGADPGAVDSLGDSLVAVVLTSGQAAAVQMLINQGLDLLRLVGRFDFLHQAIRGGCAVLELLLGTRNWDTCLLPDHLNRCECEQAPGVAASTGRVETVQWLLDRGFLVRAQSPPTVHLLANAACAEAEDANVAATIDLLLQHGLDINEQVSGETALMCVATRYNLECLSASRRVRMRILLDRGAKLLPPQSLPQATRYDSLGPLSVNPIGRHRDLD</sequence>
<organism evidence="1 2">
    <name type="scientific">Aspergillus carbonarius (strain ITEM 5010)</name>
    <dbReference type="NCBI Taxonomy" id="602072"/>
    <lineage>
        <taxon>Eukaryota</taxon>
        <taxon>Fungi</taxon>
        <taxon>Dikarya</taxon>
        <taxon>Ascomycota</taxon>
        <taxon>Pezizomycotina</taxon>
        <taxon>Eurotiomycetes</taxon>
        <taxon>Eurotiomycetidae</taxon>
        <taxon>Eurotiales</taxon>
        <taxon>Aspergillaceae</taxon>
        <taxon>Aspergillus</taxon>
        <taxon>Aspergillus subgen. Circumdati</taxon>
    </lineage>
</organism>
<dbReference type="InterPro" id="IPR002110">
    <property type="entry name" value="Ankyrin_rpt"/>
</dbReference>
<dbReference type="OrthoDB" id="366390at2759"/>
<protein>
    <submittedName>
        <fullName evidence="1">Uncharacterized protein</fullName>
    </submittedName>
</protein>
<reference evidence="2" key="1">
    <citation type="journal article" date="2017" name="Genome Biol.">
        <title>Comparative genomics reveals high biological diversity and specific adaptations in the industrially and medically important fungal genus Aspergillus.</title>
        <authorList>
            <person name="de Vries R.P."/>
            <person name="Riley R."/>
            <person name="Wiebenga A."/>
            <person name="Aguilar-Osorio G."/>
            <person name="Amillis S."/>
            <person name="Uchima C.A."/>
            <person name="Anderluh G."/>
            <person name="Asadollahi M."/>
            <person name="Askin M."/>
            <person name="Barry K."/>
            <person name="Battaglia E."/>
            <person name="Bayram O."/>
            <person name="Benocci T."/>
            <person name="Braus-Stromeyer S.A."/>
            <person name="Caldana C."/>
            <person name="Canovas D."/>
            <person name="Cerqueira G.C."/>
            <person name="Chen F."/>
            <person name="Chen W."/>
            <person name="Choi C."/>
            <person name="Clum A."/>
            <person name="Dos Santos R.A."/>
            <person name="Damasio A.R."/>
            <person name="Diallinas G."/>
            <person name="Emri T."/>
            <person name="Fekete E."/>
            <person name="Flipphi M."/>
            <person name="Freyberg S."/>
            <person name="Gallo A."/>
            <person name="Gournas C."/>
            <person name="Habgood R."/>
            <person name="Hainaut M."/>
            <person name="Harispe M.L."/>
            <person name="Henrissat B."/>
            <person name="Hilden K.S."/>
            <person name="Hope R."/>
            <person name="Hossain A."/>
            <person name="Karabika E."/>
            <person name="Karaffa L."/>
            <person name="Karanyi Z."/>
            <person name="Krasevec N."/>
            <person name="Kuo A."/>
            <person name="Kusch H."/>
            <person name="LaButti K."/>
            <person name="Lagendijk E.L."/>
            <person name="Lapidus A."/>
            <person name="Levasseur A."/>
            <person name="Lindquist E."/>
            <person name="Lipzen A."/>
            <person name="Logrieco A.F."/>
            <person name="MacCabe A."/>
            <person name="Maekelae M.R."/>
            <person name="Malavazi I."/>
            <person name="Melin P."/>
            <person name="Meyer V."/>
            <person name="Mielnichuk N."/>
            <person name="Miskei M."/>
            <person name="Molnar A.P."/>
            <person name="Mule G."/>
            <person name="Ngan C.Y."/>
            <person name="Orejas M."/>
            <person name="Orosz E."/>
            <person name="Ouedraogo J.P."/>
            <person name="Overkamp K.M."/>
            <person name="Park H.-S."/>
            <person name="Perrone G."/>
            <person name="Piumi F."/>
            <person name="Punt P.J."/>
            <person name="Ram A.F."/>
            <person name="Ramon A."/>
            <person name="Rauscher S."/>
            <person name="Record E."/>
            <person name="Riano-Pachon D.M."/>
            <person name="Robert V."/>
            <person name="Roehrig J."/>
            <person name="Ruller R."/>
            <person name="Salamov A."/>
            <person name="Salih N.S."/>
            <person name="Samson R.A."/>
            <person name="Sandor E."/>
            <person name="Sanguinetti M."/>
            <person name="Schuetze T."/>
            <person name="Sepcic K."/>
            <person name="Shelest E."/>
            <person name="Sherlock G."/>
            <person name="Sophianopoulou V."/>
            <person name="Squina F.M."/>
            <person name="Sun H."/>
            <person name="Susca A."/>
            <person name="Todd R.B."/>
            <person name="Tsang A."/>
            <person name="Unkles S.E."/>
            <person name="van de Wiele N."/>
            <person name="van Rossen-Uffink D."/>
            <person name="Oliveira J.V."/>
            <person name="Vesth T.C."/>
            <person name="Visser J."/>
            <person name="Yu J.-H."/>
            <person name="Zhou M."/>
            <person name="Andersen M.R."/>
            <person name="Archer D.B."/>
            <person name="Baker S.E."/>
            <person name="Benoit I."/>
            <person name="Brakhage A.A."/>
            <person name="Braus G.H."/>
            <person name="Fischer R."/>
            <person name="Frisvad J.C."/>
            <person name="Goldman G.H."/>
            <person name="Houbraken J."/>
            <person name="Oakley B."/>
            <person name="Pocsi I."/>
            <person name="Scazzocchio C."/>
            <person name="Seiboth B."/>
            <person name="vanKuyk P.A."/>
            <person name="Wortman J."/>
            <person name="Dyer P.S."/>
            <person name="Grigoriev I.V."/>
        </authorList>
    </citation>
    <scope>NUCLEOTIDE SEQUENCE [LARGE SCALE GENOMIC DNA]</scope>
    <source>
        <strain evidence="2">ITEM 5010</strain>
    </source>
</reference>
<gene>
    <name evidence="1" type="ORF">ASPCADRAFT_410508</name>
</gene>
<dbReference type="AlphaFoldDB" id="A0A1R3R638"/>